<evidence type="ECO:0000313" key="1">
    <source>
        <dbReference type="EMBL" id="VDP85896.1"/>
    </source>
</evidence>
<dbReference type="Proteomes" id="UP000272942">
    <property type="component" value="Unassembled WGS sequence"/>
</dbReference>
<proteinExistence type="predicted"/>
<dbReference type="AlphaFoldDB" id="A0A183AS11"/>
<organism evidence="3">
    <name type="scientific">Echinostoma caproni</name>
    <dbReference type="NCBI Taxonomy" id="27848"/>
    <lineage>
        <taxon>Eukaryota</taxon>
        <taxon>Metazoa</taxon>
        <taxon>Spiralia</taxon>
        <taxon>Lophotrochozoa</taxon>
        <taxon>Platyhelminthes</taxon>
        <taxon>Trematoda</taxon>
        <taxon>Digenea</taxon>
        <taxon>Plagiorchiida</taxon>
        <taxon>Echinostomata</taxon>
        <taxon>Echinostomatoidea</taxon>
        <taxon>Echinostomatidae</taxon>
        <taxon>Echinostoma</taxon>
    </lineage>
</organism>
<dbReference type="EMBL" id="UZAN01047895">
    <property type="protein sequence ID" value="VDP85896.1"/>
    <property type="molecule type" value="Genomic_DNA"/>
</dbReference>
<dbReference type="WBParaSite" id="ECPE_0000977701-mRNA-1">
    <property type="protein sequence ID" value="ECPE_0000977701-mRNA-1"/>
    <property type="gene ID" value="ECPE_0000977701"/>
</dbReference>
<name>A0A183AS11_9TREM</name>
<protein>
    <submittedName>
        <fullName evidence="1 3">Uncharacterized protein</fullName>
    </submittedName>
</protein>
<accession>A0A183AS11</accession>
<gene>
    <name evidence="1" type="ORF">ECPE_LOCUS9746</name>
</gene>
<dbReference type="OrthoDB" id="3824970at2759"/>
<keyword evidence="2" id="KW-1185">Reference proteome</keyword>
<sequence>MESTPVSESQRWNQVRRNEVSLYVTQQQSVRSPSRFTHASSKRVETSEQTNRCAALKEESVIEPCRSCSSGLGYAGSSGNMFFSVPDYGGTSNTVSAMVSIHQLLDVPNDSHNGSTSGVDLNASSCNSLLPAKFVEALEAELIHYFQPKESSSDSNTTDLVAELGDCRVPERVLSSSIRTVQPNNLSHVAVQKQFNARSSVVATTSASNSSMEQYLEFPPKRVLRKAIRQLIHRVTQAVAAARAVGAHVASRSSSSSDDESMRTQNSRYRFVKDHLHKLGHARTCADTIPDAASSSDKVS</sequence>
<evidence type="ECO:0000313" key="2">
    <source>
        <dbReference type="Proteomes" id="UP000272942"/>
    </source>
</evidence>
<reference evidence="1 2" key="2">
    <citation type="submission" date="2018-11" db="EMBL/GenBank/DDBJ databases">
        <authorList>
            <consortium name="Pathogen Informatics"/>
        </authorList>
    </citation>
    <scope>NUCLEOTIDE SEQUENCE [LARGE SCALE GENOMIC DNA]</scope>
    <source>
        <strain evidence="1 2">Egypt</strain>
    </source>
</reference>
<reference evidence="3" key="1">
    <citation type="submission" date="2016-06" db="UniProtKB">
        <authorList>
            <consortium name="WormBaseParasite"/>
        </authorList>
    </citation>
    <scope>IDENTIFICATION</scope>
</reference>
<evidence type="ECO:0000313" key="3">
    <source>
        <dbReference type="WBParaSite" id="ECPE_0000977701-mRNA-1"/>
    </source>
</evidence>